<dbReference type="Gene3D" id="2.60.40.1090">
    <property type="entry name" value="Fimbrial-type adhesion domain"/>
    <property type="match status" value="1"/>
</dbReference>
<dbReference type="Pfam" id="PF00419">
    <property type="entry name" value="Fimbrial"/>
    <property type="match status" value="1"/>
</dbReference>
<dbReference type="InterPro" id="IPR000259">
    <property type="entry name" value="Adhesion_dom_fimbrial"/>
</dbReference>
<keyword evidence="4" id="KW-1185">Reference proteome</keyword>
<evidence type="ECO:0000259" key="2">
    <source>
        <dbReference type="Pfam" id="PF00419"/>
    </source>
</evidence>
<dbReference type="EMBL" id="JABFMT010000028">
    <property type="protein sequence ID" value="NUU03823.1"/>
    <property type="molecule type" value="Genomic_DNA"/>
</dbReference>
<name>A0ABX2M3J6_9BURK</name>
<accession>A0ABX2M3J6</accession>
<dbReference type="InterPro" id="IPR008966">
    <property type="entry name" value="Adhesion_dom_sf"/>
</dbReference>
<dbReference type="RefSeq" id="WP_158522587.1">
    <property type="nucleotide sequence ID" value="NZ_CP018845.1"/>
</dbReference>
<evidence type="ECO:0000313" key="4">
    <source>
        <dbReference type="Proteomes" id="UP000536746"/>
    </source>
</evidence>
<dbReference type="PANTHER" id="PTHR33420:SF3">
    <property type="entry name" value="FIMBRIAL SUBUNIT ELFA"/>
    <property type="match status" value="1"/>
</dbReference>
<dbReference type="Proteomes" id="UP000536746">
    <property type="component" value="Unassembled WGS sequence"/>
</dbReference>
<keyword evidence="1" id="KW-0732">Signal</keyword>
<comment type="caution">
    <text evidence="3">The sequence shown here is derived from an EMBL/GenBank/DDBJ whole genome shotgun (WGS) entry which is preliminary data.</text>
</comment>
<protein>
    <submittedName>
        <fullName evidence="3">Fimbrial protein</fullName>
    </submittedName>
</protein>
<dbReference type="InterPro" id="IPR050263">
    <property type="entry name" value="Bact_Fimbrial_Adh_Pro"/>
</dbReference>
<gene>
    <name evidence="3" type="ORF">HNO84_19600</name>
</gene>
<feature type="domain" description="Fimbrial-type adhesion" evidence="2">
    <location>
        <begin position="44"/>
        <end position="196"/>
    </location>
</feature>
<dbReference type="InterPro" id="IPR036937">
    <property type="entry name" value="Adhesion_dom_fimbrial_sf"/>
</dbReference>
<dbReference type="PANTHER" id="PTHR33420">
    <property type="entry name" value="FIMBRIAL SUBUNIT ELFA-RELATED"/>
    <property type="match status" value="1"/>
</dbReference>
<evidence type="ECO:0000256" key="1">
    <source>
        <dbReference type="ARBA" id="ARBA00022729"/>
    </source>
</evidence>
<reference evidence="3 4" key="1">
    <citation type="journal article" date="2020" name="Front. Plant Sci.">
        <title>Isolation of Rhizosphere Bacteria That Improve Quality and Water Stress Tolerance in Greenhouse Ornamentals.</title>
        <authorList>
            <person name="Nordstedt N.P."/>
            <person name="Jones M.L."/>
        </authorList>
    </citation>
    <scope>NUCLEOTIDE SEQUENCE [LARGE SCALE GENOMIC DNA]</scope>
    <source>
        <strain evidence="3 4">C6C2</strain>
    </source>
</reference>
<sequence>MELVKTAAIITSPFTLNAQWLINESVDGTEFMAWRLDSPATVIVTSRTCALVGSTVQNISLGNAEARRFGAVGSTSSGSAPISVSLNCSSYLGNVRATLTDALQPSNRSNVLTIAGAAGAATGVGVQLSFGDQVIRYGADSSAAGNANQISLFSSTGSEADAAARDVAFTARYVKTASTVTPGSVVARTTLTFSYQ</sequence>
<evidence type="ECO:0000313" key="3">
    <source>
        <dbReference type="EMBL" id="NUU03823.1"/>
    </source>
</evidence>
<dbReference type="SUPFAM" id="SSF49401">
    <property type="entry name" value="Bacterial adhesins"/>
    <property type="match status" value="1"/>
</dbReference>
<organism evidence="3 4">
    <name type="scientific">Herbaspirillum robiniae</name>
    <dbReference type="NCBI Taxonomy" id="2014887"/>
    <lineage>
        <taxon>Bacteria</taxon>
        <taxon>Pseudomonadati</taxon>
        <taxon>Pseudomonadota</taxon>
        <taxon>Betaproteobacteria</taxon>
        <taxon>Burkholderiales</taxon>
        <taxon>Oxalobacteraceae</taxon>
        <taxon>Herbaspirillum</taxon>
    </lineage>
</organism>
<proteinExistence type="predicted"/>